<keyword evidence="2" id="KW-1185">Reference proteome</keyword>
<sequence length="75" mass="7732">MSQWIVKGDGYAEGPKVEVANGGNPVVVSSVWTDEDGVCVAVDSGDEPLPARIAFRVCAAIMELASAPGPERSAT</sequence>
<proteinExistence type="predicted"/>
<organism evidence="1 2">
    <name type="scientific">Arthrobacter phage Kuleana</name>
    <dbReference type="NCBI Taxonomy" id="2653270"/>
    <lineage>
        <taxon>Viruses</taxon>
        <taxon>Duplodnaviria</taxon>
        <taxon>Heunggongvirae</taxon>
        <taxon>Uroviricota</taxon>
        <taxon>Caudoviricetes</taxon>
        <taxon>Kuleanavirus</taxon>
        <taxon>Kuleanavirus kuleana</taxon>
    </lineage>
</organism>
<gene>
    <name evidence="1" type="primary">50</name>
    <name evidence="1" type="ORF">SEA_KULEANA_50</name>
</gene>
<reference evidence="1 2" key="1">
    <citation type="submission" date="2019-09" db="EMBL/GenBank/DDBJ databases">
        <authorList>
            <person name="Barrows A.R."/>
            <person name="Franco J.W."/>
            <person name="Javier C.J."/>
            <person name="Lucero K.A."/>
            <person name="Madrid E.R."/>
            <person name="Margerin I.A.R."/>
            <person name="Moore C.L."/>
            <person name="Neustel K.S."/>
            <person name="Ornellas N.W."/>
            <person name="Oshiro K."/>
            <person name="Severson C.G."/>
            <person name="Vavra L.H."/>
            <person name="Wilcer A."/>
            <person name="Donachie S.P."/>
            <person name="Reed F.A."/>
            <person name="Palecanda S."/>
            <person name="Chong R.A."/>
            <person name="Porter M.L."/>
            <person name="Washington J.M."/>
            <person name="Garlena R.A."/>
            <person name="Russell D.A."/>
            <person name="Pope W.H."/>
            <person name="Jacobs-Sera D."/>
            <person name="Hatfull G.F."/>
        </authorList>
    </citation>
    <scope>NUCLEOTIDE SEQUENCE [LARGE SCALE GENOMIC DNA]</scope>
</reference>
<dbReference type="RefSeq" id="YP_009884858.1">
    <property type="nucleotide sequence ID" value="NC_049473.1"/>
</dbReference>
<evidence type="ECO:0000313" key="2">
    <source>
        <dbReference type="Proteomes" id="UP000394254"/>
    </source>
</evidence>
<dbReference type="KEGG" id="vg:55814226"/>
<dbReference type="Proteomes" id="UP000394254">
    <property type="component" value="Segment"/>
</dbReference>
<evidence type="ECO:0000313" key="1">
    <source>
        <dbReference type="EMBL" id="QGH74537.1"/>
    </source>
</evidence>
<protein>
    <submittedName>
        <fullName evidence="1">Uncharacterized protein</fullName>
    </submittedName>
</protein>
<accession>A0A5Q2W8V2</accession>
<dbReference type="GeneID" id="55814226"/>
<name>A0A5Q2W8V2_9CAUD</name>
<dbReference type="EMBL" id="MN484600">
    <property type="protein sequence ID" value="QGH74537.1"/>
    <property type="molecule type" value="Genomic_DNA"/>
</dbReference>